<keyword evidence="1" id="KW-0472">Membrane</keyword>
<feature type="transmembrane region" description="Helical" evidence="1">
    <location>
        <begin position="57"/>
        <end position="74"/>
    </location>
</feature>
<gene>
    <name evidence="2" type="ORF">ARALYDRAFT_662017</name>
</gene>
<dbReference type="HOGENOM" id="CLU_1317023_0_0_1"/>
<keyword evidence="1" id="KW-0812">Transmembrane</keyword>
<dbReference type="Gramene" id="Al_scaffold_0006_2082">
    <property type="protein sequence ID" value="Al_scaffold_0006_2082"/>
    <property type="gene ID" value="Al_scaffold_0006_2082"/>
</dbReference>
<proteinExistence type="predicted"/>
<keyword evidence="3" id="KW-1185">Reference proteome</keyword>
<organism evidence="3">
    <name type="scientific">Arabidopsis lyrata subsp. lyrata</name>
    <name type="common">Lyre-leaved rock-cress</name>
    <dbReference type="NCBI Taxonomy" id="81972"/>
    <lineage>
        <taxon>Eukaryota</taxon>
        <taxon>Viridiplantae</taxon>
        <taxon>Streptophyta</taxon>
        <taxon>Embryophyta</taxon>
        <taxon>Tracheophyta</taxon>
        <taxon>Spermatophyta</taxon>
        <taxon>Magnoliopsida</taxon>
        <taxon>eudicotyledons</taxon>
        <taxon>Gunneridae</taxon>
        <taxon>Pentapetalae</taxon>
        <taxon>rosids</taxon>
        <taxon>malvids</taxon>
        <taxon>Brassicales</taxon>
        <taxon>Brassicaceae</taxon>
        <taxon>Camelineae</taxon>
        <taxon>Arabidopsis</taxon>
    </lineage>
</organism>
<evidence type="ECO:0000313" key="2">
    <source>
        <dbReference type="EMBL" id="EFH48248.1"/>
    </source>
</evidence>
<keyword evidence="1" id="KW-1133">Transmembrane helix</keyword>
<reference evidence="3" key="1">
    <citation type="journal article" date="2011" name="Nat. Genet.">
        <title>The Arabidopsis lyrata genome sequence and the basis of rapid genome size change.</title>
        <authorList>
            <person name="Hu T.T."/>
            <person name="Pattyn P."/>
            <person name="Bakker E.G."/>
            <person name="Cao J."/>
            <person name="Cheng J.-F."/>
            <person name="Clark R.M."/>
            <person name="Fahlgren N."/>
            <person name="Fawcett J.A."/>
            <person name="Grimwood J."/>
            <person name="Gundlach H."/>
            <person name="Haberer G."/>
            <person name="Hollister J.D."/>
            <person name="Ossowski S."/>
            <person name="Ottilar R.P."/>
            <person name="Salamov A.A."/>
            <person name="Schneeberger K."/>
            <person name="Spannagl M."/>
            <person name="Wang X."/>
            <person name="Yang L."/>
            <person name="Nasrallah M.E."/>
            <person name="Bergelson J."/>
            <person name="Carrington J.C."/>
            <person name="Gaut B.S."/>
            <person name="Schmutz J."/>
            <person name="Mayer K.F.X."/>
            <person name="Van de Peer Y."/>
            <person name="Grigoriev I.V."/>
            <person name="Nordborg M."/>
            <person name="Weigel D."/>
            <person name="Guo Y.-L."/>
        </authorList>
    </citation>
    <scope>NUCLEOTIDE SEQUENCE [LARGE SCALE GENOMIC DNA]</scope>
    <source>
        <strain evidence="3">cv. MN47</strain>
    </source>
</reference>
<dbReference type="EMBL" id="GL348718">
    <property type="protein sequence ID" value="EFH48248.1"/>
    <property type="molecule type" value="Genomic_DNA"/>
</dbReference>
<name>D7M0U4_ARALL</name>
<dbReference type="Proteomes" id="UP000008694">
    <property type="component" value="Unassembled WGS sequence"/>
</dbReference>
<accession>D7M0U4</accession>
<dbReference type="AlphaFoldDB" id="D7M0U4"/>
<evidence type="ECO:0000313" key="3">
    <source>
        <dbReference type="Proteomes" id="UP000008694"/>
    </source>
</evidence>
<evidence type="ECO:0000256" key="1">
    <source>
        <dbReference type="SAM" id="Phobius"/>
    </source>
</evidence>
<sequence length="209" mass="23288">MASSSVPEIVTGYPIPSSLATPPPRRRWWSRPIVTIPPTHVREATCMETTVCCTPCWAGLFTILAVYLLLFHVIDNARCHAKFSIQSIAVSPSSATWHLISSSKTLAPADETTVSLGPLNAAVLDTFHERKSRSHTAFSVDFVAEGNPNGVVFEELYIKLKATHKVYRYVFDNAGHIDIRCHNLTRSYENVERIQCHSSYTKLETLIDG</sequence>
<protein>
    <submittedName>
        <fullName evidence="2">Predicted protein</fullName>
    </submittedName>
</protein>